<keyword evidence="4" id="KW-0378">Hydrolase</keyword>
<proteinExistence type="predicted"/>
<protein>
    <submittedName>
        <fullName evidence="4">Alpha/beta fold hydrolase</fullName>
    </submittedName>
</protein>
<accession>A0ABW2N505</accession>
<name>A0ABW2N505_9ACTN</name>
<evidence type="ECO:0000259" key="3">
    <source>
        <dbReference type="Pfam" id="PF00561"/>
    </source>
</evidence>
<dbReference type="RefSeq" id="WP_255888708.1">
    <property type="nucleotide sequence ID" value="NZ_JAFMZM010000001.1"/>
</dbReference>
<dbReference type="SUPFAM" id="SSF53474">
    <property type="entry name" value="alpha/beta-Hydrolases"/>
    <property type="match status" value="1"/>
</dbReference>
<reference evidence="5" key="1">
    <citation type="journal article" date="2019" name="Int. J. Syst. Evol. Microbiol.">
        <title>The Global Catalogue of Microorganisms (GCM) 10K type strain sequencing project: providing services to taxonomists for standard genome sequencing and annotation.</title>
        <authorList>
            <consortium name="The Broad Institute Genomics Platform"/>
            <consortium name="The Broad Institute Genome Sequencing Center for Infectious Disease"/>
            <person name="Wu L."/>
            <person name="Ma J."/>
        </authorList>
    </citation>
    <scope>NUCLEOTIDE SEQUENCE [LARGE SCALE GENOMIC DNA]</scope>
    <source>
        <strain evidence="5">FCH27</strain>
    </source>
</reference>
<keyword evidence="2" id="KW-0732">Signal</keyword>
<organism evidence="4 5">
    <name type="scientific">Nocardioides astragali</name>
    <dbReference type="NCBI Taxonomy" id="1776736"/>
    <lineage>
        <taxon>Bacteria</taxon>
        <taxon>Bacillati</taxon>
        <taxon>Actinomycetota</taxon>
        <taxon>Actinomycetes</taxon>
        <taxon>Propionibacteriales</taxon>
        <taxon>Nocardioidaceae</taxon>
        <taxon>Nocardioides</taxon>
    </lineage>
</organism>
<dbReference type="InterPro" id="IPR000073">
    <property type="entry name" value="AB_hydrolase_1"/>
</dbReference>
<dbReference type="Gene3D" id="3.40.50.1820">
    <property type="entry name" value="alpha/beta hydrolase"/>
    <property type="match status" value="1"/>
</dbReference>
<feature type="region of interest" description="Disordered" evidence="1">
    <location>
        <begin position="21"/>
        <end position="57"/>
    </location>
</feature>
<dbReference type="PROSITE" id="PS51257">
    <property type="entry name" value="PROKAR_LIPOPROTEIN"/>
    <property type="match status" value="1"/>
</dbReference>
<evidence type="ECO:0000313" key="4">
    <source>
        <dbReference type="EMBL" id="MFC7360763.1"/>
    </source>
</evidence>
<feature type="signal peptide" evidence="2">
    <location>
        <begin position="1"/>
        <end position="22"/>
    </location>
</feature>
<evidence type="ECO:0000256" key="1">
    <source>
        <dbReference type="SAM" id="MobiDB-lite"/>
    </source>
</evidence>
<feature type="domain" description="AB hydrolase-1" evidence="3">
    <location>
        <begin position="89"/>
        <end position="185"/>
    </location>
</feature>
<keyword evidence="5" id="KW-1185">Reference proteome</keyword>
<feature type="compositionally biased region" description="Low complexity" evidence="1">
    <location>
        <begin position="31"/>
        <end position="49"/>
    </location>
</feature>
<gene>
    <name evidence="4" type="ORF">ACFQO6_10820</name>
</gene>
<dbReference type="EMBL" id="JBHTCH010000014">
    <property type="protein sequence ID" value="MFC7360763.1"/>
    <property type="molecule type" value="Genomic_DNA"/>
</dbReference>
<evidence type="ECO:0000313" key="5">
    <source>
        <dbReference type="Proteomes" id="UP001596524"/>
    </source>
</evidence>
<dbReference type="Proteomes" id="UP001596524">
    <property type="component" value="Unassembled WGS sequence"/>
</dbReference>
<dbReference type="InterPro" id="IPR029058">
    <property type="entry name" value="AB_hydrolase_fold"/>
</dbReference>
<dbReference type="Pfam" id="PF00561">
    <property type="entry name" value="Abhydrolase_1"/>
    <property type="match status" value="1"/>
</dbReference>
<evidence type="ECO:0000256" key="2">
    <source>
        <dbReference type="SAM" id="SignalP"/>
    </source>
</evidence>
<feature type="chain" id="PRO_5045378809" evidence="2">
    <location>
        <begin position="23"/>
        <end position="296"/>
    </location>
</feature>
<dbReference type="GO" id="GO:0016787">
    <property type="term" value="F:hydrolase activity"/>
    <property type="evidence" value="ECO:0007669"/>
    <property type="project" value="UniProtKB-KW"/>
</dbReference>
<comment type="caution">
    <text evidence="4">The sequence shown here is derived from an EMBL/GenBank/DDBJ whole genome shotgun (WGS) entry which is preliminary data.</text>
</comment>
<sequence length="296" mass="30660">MSPGSRLVLCAVAVVLALSACSDSPDDGPDDSASAPSSDSASPSASGSARAESDQLAGPVTLDDGRAVFLQCSGTGSPTVILEGGDDDTSQSYAYAFDDLAAVTRTCAYDRANLGQSDPDPRCRGLQELVGDLEQVLSAGQVPGPYVLVGTSGGGHIAAGYAVEHAAQVAGMVLVEVPPPFPDPPADLVAETRCDAPGNVESRDYLQVERDAWEARREIGAIPLTVISNRYSPAEVAAAPPFERPLLRANVESQRGWLVLSPRAEQVVVETGHAVEEADPQLVIDAILAVVDEARG</sequence>